<evidence type="ECO:0000313" key="3">
    <source>
        <dbReference type="Proteomes" id="UP000321118"/>
    </source>
</evidence>
<keyword evidence="3" id="KW-1185">Reference proteome</keyword>
<name>A0A510V6J7_9CELL</name>
<evidence type="ECO:0000256" key="1">
    <source>
        <dbReference type="SAM" id="Phobius"/>
    </source>
</evidence>
<feature type="transmembrane region" description="Helical" evidence="1">
    <location>
        <begin position="21"/>
        <end position="38"/>
    </location>
</feature>
<dbReference type="EMBL" id="BJUB01000009">
    <property type="protein sequence ID" value="GEK22498.1"/>
    <property type="molecule type" value="Genomic_DNA"/>
</dbReference>
<evidence type="ECO:0008006" key="4">
    <source>
        <dbReference type="Google" id="ProtNLM"/>
    </source>
</evidence>
<proteinExistence type="predicted"/>
<gene>
    <name evidence="2" type="ORF">CXY01_30180</name>
</gene>
<reference evidence="2 3" key="1">
    <citation type="submission" date="2019-07" db="EMBL/GenBank/DDBJ databases">
        <title>Whole genome shotgun sequence of Cellulomonas xylanilytica NBRC 101102.</title>
        <authorList>
            <person name="Hosoyama A."/>
            <person name="Uohara A."/>
            <person name="Ohji S."/>
            <person name="Ichikawa N."/>
        </authorList>
    </citation>
    <scope>NUCLEOTIDE SEQUENCE [LARGE SCALE GENOMIC DNA]</scope>
    <source>
        <strain evidence="2 3">NBRC 101102</strain>
    </source>
</reference>
<organism evidence="2 3">
    <name type="scientific">Cellulomonas xylanilytica</name>
    <dbReference type="NCBI Taxonomy" id="233583"/>
    <lineage>
        <taxon>Bacteria</taxon>
        <taxon>Bacillati</taxon>
        <taxon>Actinomycetota</taxon>
        <taxon>Actinomycetes</taxon>
        <taxon>Micrococcales</taxon>
        <taxon>Cellulomonadaceae</taxon>
        <taxon>Cellulomonas</taxon>
    </lineage>
</organism>
<comment type="caution">
    <text evidence="2">The sequence shown here is derived from an EMBL/GenBank/DDBJ whole genome shotgun (WGS) entry which is preliminary data.</text>
</comment>
<keyword evidence="1" id="KW-1133">Transmembrane helix</keyword>
<dbReference type="AlphaFoldDB" id="A0A510V6J7"/>
<accession>A0A510V6J7</accession>
<keyword evidence="1" id="KW-0472">Membrane</keyword>
<sequence>MTGLWRRIDQRLVAPGPGFRVAEVQILLAAVIALRLATRDWTLVAERPAALRDGLTVLSWYTGIPAPWALVVAQVVGLGCALLVLAQVRPHLAFVGLWVAYTSLTALWGSSGKVMHNDVLTVLVAAVFLFASGPPRSGWSEVRVRYGWPPRAALAVLALAYFVSGAQKLVHSGPEWVFGDTMVWVLRLGLSAHLSGGVEPVGQDLAHVVAEHGWMAVSLAGGALLLELTAPVWLAIRRTRIPFVAAVTLMHGSIWLFIGLDYSAWPLTVAAVAVPMALAPDRALWRRPAAVSAAGAPRR</sequence>
<evidence type="ECO:0000313" key="2">
    <source>
        <dbReference type="EMBL" id="GEK22498.1"/>
    </source>
</evidence>
<feature type="transmembrane region" description="Helical" evidence="1">
    <location>
        <begin position="214"/>
        <end position="234"/>
    </location>
</feature>
<feature type="transmembrane region" description="Helical" evidence="1">
    <location>
        <begin position="241"/>
        <end position="258"/>
    </location>
</feature>
<keyword evidence="1" id="KW-0812">Transmembrane</keyword>
<feature type="transmembrane region" description="Helical" evidence="1">
    <location>
        <begin position="92"/>
        <end position="108"/>
    </location>
</feature>
<feature type="transmembrane region" description="Helical" evidence="1">
    <location>
        <begin position="152"/>
        <end position="170"/>
    </location>
</feature>
<dbReference type="Proteomes" id="UP000321118">
    <property type="component" value="Unassembled WGS sequence"/>
</dbReference>
<dbReference type="RefSeq" id="WP_186813422.1">
    <property type="nucleotide sequence ID" value="NZ_BJUB01000009.1"/>
</dbReference>
<feature type="transmembrane region" description="Helical" evidence="1">
    <location>
        <begin position="58"/>
        <end position="85"/>
    </location>
</feature>
<protein>
    <recommendedName>
        <fullName evidence="4">HTTM domain-containing protein</fullName>
    </recommendedName>
</protein>
<feature type="transmembrane region" description="Helical" evidence="1">
    <location>
        <begin position="114"/>
        <end position="131"/>
    </location>
</feature>